<feature type="signal peptide" evidence="1">
    <location>
        <begin position="1"/>
        <end position="19"/>
    </location>
</feature>
<feature type="chain" id="PRO_5032555729" evidence="1">
    <location>
        <begin position="20"/>
        <end position="62"/>
    </location>
</feature>
<dbReference type="Proteomes" id="UP000654075">
    <property type="component" value="Unassembled WGS sequence"/>
</dbReference>
<proteinExistence type="predicted"/>
<organism evidence="2 3">
    <name type="scientific">Polarella glacialis</name>
    <name type="common">Dinoflagellate</name>
    <dbReference type="NCBI Taxonomy" id="89957"/>
    <lineage>
        <taxon>Eukaryota</taxon>
        <taxon>Sar</taxon>
        <taxon>Alveolata</taxon>
        <taxon>Dinophyceae</taxon>
        <taxon>Suessiales</taxon>
        <taxon>Suessiaceae</taxon>
        <taxon>Polarella</taxon>
    </lineage>
</organism>
<evidence type="ECO:0000313" key="2">
    <source>
        <dbReference type="EMBL" id="CAE8630336.1"/>
    </source>
</evidence>
<name>A0A813GYF6_POLGL</name>
<dbReference type="AlphaFoldDB" id="A0A813GYF6"/>
<feature type="non-terminal residue" evidence="2">
    <location>
        <position position="1"/>
    </location>
</feature>
<sequence>ASLALLAGSCTLLLQGCLGHEAAPRKSTPCSEVGSHGRSMNCGPGVPLCGVLALETGKGGGV</sequence>
<protein>
    <submittedName>
        <fullName evidence="2">Uncharacterized protein</fullName>
    </submittedName>
</protein>
<keyword evidence="1" id="KW-0732">Signal</keyword>
<accession>A0A813GYF6</accession>
<evidence type="ECO:0000313" key="3">
    <source>
        <dbReference type="Proteomes" id="UP000654075"/>
    </source>
</evidence>
<reference evidence="2" key="1">
    <citation type="submission" date="2021-02" db="EMBL/GenBank/DDBJ databases">
        <authorList>
            <person name="Dougan E. K."/>
            <person name="Rhodes N."/>
            <person name="Thang M."/>
            <person name="Chan C."/>
        </authorList>
    </citation>
    <scope>NUCLEOTIDE SEQUENCE</scope>
</reference>
<evidence type="ECO:0000256" key="1">
    <source>
        <dbReference type="SAM" id="SignalP"/>
    </source>
</evidence>
<comment type="caution">
    <text evidence="2">The sequence shown here is derived from an EMBL/GenBank/DDBJ whole genome shotgun (WGS) entry which is preliminary data.</text>
</comment>
<dbReference type="EMBL" id="CAJNNV010029852">
    <property type="protein sequence ID" value="CAE8630336.1"/>
    <property type="molecule type" value="Genomic_DNA"/>
</dbReference>
<keyword evidence="3" id="KW-1185">Reference proteome</keyword>
<feature type="non-terminal residue" evidence="2">
    <location>
        <position position="62"/>
    </location>
</feature>
<gene>
    <name evidence="2" type="ORF">PGLA1383_LOCUS46713</name>
</gene>